<accession>A0A0G4PR72</accession>
<dbReference type="EMBL" id="HG793164">
    <property type="protein sequence ID" value="CRL28900.1"/>
    <property type="molecule type" value="Genomic_DNA"/>
</dbReference>
<evidence type="ECO:0000313" key="2">
    <source>
        <dbReference type="Proteomes" id="UP000053732"/>
    </source>
</evidence>
<evidence type="ECO:0000313" key="1">
    <source>
        <dbReference type="EMBL" id="CRL28900.1"/>
    </source>
</evidence>
<keyword evidence="2" id="KW-1185">Reference proteome</keyword>
<proteinExistence type="predicted"/>
<dbReference type="Proteomes" id="UP000053732">
    <property type="component" value="Unassembled WGS sequence"/>
</dbReference>
<reference evidence="1 2" key="1">
    <citation type="journal article" date="2014" name="Nat. Commun.">
        <title>Multiple recent horizontal transfers of a large genomic region in cheese making fungi.</title>
        <authorList>
            <person name="Cheeseman K."/>
            <person name="Ropars J."/>
            <person name="Renault P."/>
            <person name="Dupont J."/>
            <person name="Gouzy J."/>
            <person name="Branca A."/>
            <person name="Abraham A.L."/>
            <person name="Ceppi M."/>
            <person name="Conseiller E."/>
            <person name="Debuchy R."/>
            <person name="Malagnac F."/>
            <person name="Goarin A."/>
            <person name="Silar P."/>
            <person name="Lacoste S."/>
            <person name="Sallet E."/>
            <person name="Bensimon A."/>
            <person name="Giraud T."/>
            <person name="Brygoo Y."/>
        </authorList>
    </citation>
    <scope>NUCLEOTIDE SEQUENCE [LARGE SCALE GENOMIC DNA]</scope>
    <source>
        <strain evidence="2">FM 013</strain>
    </source>
</reference>
<dbReference type="STRING" id="1429867.A0A0G4PR72"/>
<dbReference type="AlphaFoldDB" id="A0A0G4PR72"/>
<sequence length="177" mass="20147">MERVYTERSVREMLAMSKLMMLYYPDNYLSGGLVSALWIRLDEDDEVYGFIKSWYLWEGSENHPGGQMAPTPIKNPDILEDVEFFLSIEARFMDGTDTVTFLLCLTLLKIKILLDLKDLHQARQAVGPKVPQEVLDEILAKIPRSSSIKANRHVMSSPDLSAEIVKLDAQVDALQED</sequence>
<organism evidence="1 2">
    <name type="scientific">Penicillium camemberti (strain FM 013)</name>
    <dbReference type="NCBI Taxonomy" id="1429867"/>
    <lineage>
        <taxon>Eukaryota</taxon>
        <taxon>Fungi</taxon>
        <taxon>Dikarya</taxon>
        <taxon>Ascomycota</taxon>
        <taxon>Pezizomycotina</taxon>
        <taxon>Eurotiomycetes</taxon>
        <taxon>Eurotiomycetidae</taxon>
        <taxon>Eurotiales</taxon>
        <taxon>Aspergillaceae</taxon>
        <taxon>Penicillium</taxon>
    </lineage>
</organism>
<protein>
    <submittedName>
        <fullName evidence="1">Str. FM013</fullName>
    </submittedName>
</protein>
<gene>
    <name evidence="1" type="ORF">PCAMFM013_S031g000068</name>
</gene>
<name>A0A0G4PR72_PENC3</name>